<dbReference type="AlphaFoldDB" id="A0A317PDG6"/>
<dbReference type="Gene3D" id="3.40.630.30">
    <property type="match status" value="1"/>
</dbReference>
<dbReference type="GO" id="GO:0016747">
    <property type="term" value="F:acyltransferase activity, transferring groups other than amino-acyl groups"/>
    <property type="evidence" value="ECO:0007669"/>
    <property type="project" value="InterPro"/>
</dbReference>
<dbReference type="InterPro" id="IPR000182">
    <property type="entry name" value="GNAT_dom"/>
</dbReference>
<evidence type="ECO:0000313" key="3">
    <source>
        <dbReference type="Proteomes" id="UP000246352"/>
    </source>
</evidence>
<keyword evidence="3" id="KW-1185">Reference proteome</keyword>
<comment type="caution">
    <text evidence="2">The sequence shown here is derived from an EMBL/GenBank/DDBJ whole genome shotgun (WGS) entry which is preliminary data.</text>
</comment>
<proteinExistence type="predicted"/>
<feature type="domain" description="N-acetyltransferase" evidence="1">
    <location>
        <begin position="43"/>
        <end position="160"/>
    </location>
</feature>
<dbReference type="Pfam" id="PF00583">
    <property type="entry name" value="Acetyltransf_1"/>
    <property type="match status" value="1"/>
</dbReference>
<organism evidence="2 3">
    <name type="scientific">Hoeflea marina</name>
    <dbReference type="NCBI Taxonomy" id="274592"/>
    <lineage>
        <taxon>Bacteria</taxon>
        <taxon>Pseudomonadati</taxon>
        <taxon>Pseudomonadota</taxon>
        <taxon>Alphaproteobacteria</taxon>
        <taxon>Hyphomicrobiales</taxon>
        <taxon>Rhizobiaceae</taxon>
        <taxon>Hoeflea</taxon>
    </lineage>
</organism>
<evidence type="ECO:0000313" key="2">
    <source>
        <dbReference type="EMBL" id="PWV97685.1"/>
    </source>
</evidence>
<gene>
    <name evidence="2" type="ORF">DFR52_106209</name>
</gene>
<reference evidence="2 3" key="1">
    <citation type="submission" date="2018-05" db="EMBL/GenBank/DDBJ databases">
        <title>Genomic Encyclopedia of Type Strains, Phase IV (KMG-IV): sequencing the most valuable type-strain genomes for metagenomic binning, comparative biology and taxonomic classification.</title>
        <authorList>
            <person name="Goeker M."/>
        </authorList>
    </citation>
    <scope>NUCLEOTIDE SEQUENCE [LARGE SCALE GENOMIC DNA]</scope>
    <source>
        <strain evidence="2 3">DSM 16791</strain>
    </source>
</reference>
<dbReference type="InterPro" id="IPR016181">
    <property type="entry name" value="Acyl_CoA_acyltransferase"/>
</dbReference>
<name>A0A317PDG6_9HYPH</name>
<sequence>MSAGPPGMTPLATPLSYQVTAGDDVGHLVDELARLRIAVFADWPYLYDGDPDYEARYLARFAASTGAVVVIARDPDGRIVGAATGAPLADHADEFAAPFAAAGLDPADFFYHAESVLLAPWRGHGAGREFFRLREAAARAQGFRRAAFCSVIRPDDHPARPEGQSSLEPFWRRLGYSPLPGLVAQFSWRDRGEAGDSVKPMQLWSRTLG</sequence>
<evidence type="ECO:0000259" key="1">
    <source>
        <dbReference type="Pfam" id="PF00583"/>
    </source>
</evidence>
<protein>
    <recommendedName>
        <fullName evidence="1">N-acetyltransferase domain-containing protein</fullName>
    </recommendedName>
</protein>
<dbReference type="SUPFAM" id="SSF55729">
    <property type="entry name" value="Acyl-CoA N-acyltransferases (Nat)"/>
    <property type="match status" value="1"/>
</dbReference>
<dbReference type="Proteomes" id="UP000246352">
    <property type="component" value="Unassembled WGS sequence"/>
</dbReference>
<dbReference type="EMBL" id="QGTR01000006">
    <property type="protein sequence ID" value="PWV97685.1"/>
    <property type="molecule type" value="Genomic_DNA"/>
</dbReference>
<accession>A0A317PDG6</accession>